<evidence type="ECO:0000313" key="3">
    <source>
        <dbReference type="Proteomes" id="UP000292693"/>
    </source>
</evidence>
<protein>
    <submittedName>
        <fullName evidence="2">Uncharacterized protein</fullName>
    </submittedName>
</protein>
<feature type="region of interest" description="Disordered" evidence="1">
    <location>
        <begin position="1"/>
        <end position="27"/>
    </location>
</feature>
<feature type="region of interest" description="Disordered" evidence="1">
    <location>
        <begin position="70"/>
        <end position="105"/>
    </location>
</feature>
<evidence type="ECO:0000313" key="2">
    <source>
        <dbReference type="EMBL" id="RZE23805.1"/>
    </source>
</evidence>
<dbReference type="AlphaFoldDB" id="A0A8G2E3B7"/>
<dbReference type="Proteomes" id="UP000292693">
    <property type="component" value="Unassembled WGS sequence"/>
</dbReference>
<evidence type="ECO:0000256" key="1">
    <source>
        <dbReference type="SAM" id="MobiDB-lite"/>
    </source>
</evidence>
<organism evidence="2 3">
    <name type="scientific">Streptomyces albidoflavus</name>
    <dbReference type="NCBI Taxonomy" id="1886"/>
    <lineage>
        <taxon>Bacteria</taxon>
        <taxon>Bacillati</taxon>
        <taxon>Actinomycetota</taxon>
        <taxon>Actinomycetes</taxon>
        <taxon>Kitasatosporales</taxon>
        <taxon>Streptomycetaceae</taxon>
        <taxon>Streptomyces</taxon>
        <taxon>Streptomyces albidoflavus group</taxon>
    </lineage>
</organism>
<reference evidence="2 3" key="1">
    <citation type="submission" date="2017-12" db="EMBL/GenBank/DDBJ databases">
        <title>Population genomics insights into the ecological differentiation and adaptive evolution in streptomycetes.</title>
        <authorList>
            <person name="Li Y."/>
            <person name="Huang Y."/>
        </authorList>
    </citation>
    <scope>NUCLEOTIDE SEQUENCE [LARGE SCALE GENOMIC DNA]</scope>
    <source>
        <strain evidence="2 3">NBRC 100770</strain>
    </source>
</reference>
<name>A0A8G2E3B7_9ACTN</name>
<gene>
    <name evidence="2" type="ORF">C0Q92_13545</name>
</gene>
<comment type="caution">
    <text evidence="2">The sequence shown here is derived from an EMBL/GenBank/DDBJ whole genome shotgun (WGS) entry which is preliminary data.</text>
</comment>
<proteinExistence type="predicted"/>
<feature type="compositionally biased region" description="Basic residues" evidence="1">
    <location>
        <begin position="72"/>
        <end position="82"/>
    </location>
</feature>
<accession>A0A8G2E3B7</accession>
<sequence>MPPGETRSPRSRFARRPGLRARGSRRWPRRRTVRFSRPDCFSWRSTNPTPRFGRSVPFSAFCHDLPVQTGGRRVRGKSRSAHRAYAGKVPTRRRSGPPGAGFRPS</sequence>
<feature type="compositionally biased region" description="Basic residues" evidence="1">
    <location>
        <begin position="9"/>
        <end position="27"/>
    </location>
</feature>
<dbReference type="EMBL" id="PKLL01000014">
    <property type="protein sequence ID" value="RZE23805.1"/>
    <property type="molecule type" value="Genomic_DNA"/>
</dbReference>